<accession>A0A0F8YTR2</accession>
<evidence type="ECO:0000313" key="1">
    <source>
        <dbReference type="EMBL" id="KKK57479.1"/>
    </source>
</evidence>
<dbReference type="AlphaFoldDB" id="A0A0F8YTR2"/>
<sequence>NKPQCQGQLMVAQRQWVDFMSHSRGLPPLIVRVERDEEYIAGLKIDVDEFVGELDELVAKIRSM</sequence>
<name>A0A0F8YTR2_9ZZZZ</name>
<dbReference type="InterPro" id="IPR011335">
    <property type="entry name" value="Restrct_endonuc-II-like"/>
</dbReference>
<proteinExistence type="predicted"/>
<dbReference type="SUPFAM" id="SSF52980">
    <property type="entry name" value="Restriction endonuclease-like"/>
    <property type="match status" value="1"/>
</dbReference>
<feature type="non-terminal residue" evidence="1">
    <location>
        <position position="1"/>
    </location>
</feature>
<dbReference type="Gene3D" id="3.90.320.10">
    <property type="match status" value="1"/>
</dbReference>
<protein>
    <submittedName>
        <fullName evidence="1">Uncharacterized protein</fullName>
    </submittedName>
</protein>
<comment type="caution">
    <text evidence="1">The sequence shown here is derived from an EMBL/GenBank/DDBJ whole genome shotgun (WGS) entry which is preliminary data.</text>
</comment>
<gene>
    <name evidence="1" type="ORF">LCGC14_3054070</name>
</gene>
<organism evidence="1">
    <name type="scientific">marine sediment metagenome</name>
    <dbReference type="NCBI Taxonomy" id="412755"/>
    <lineage>
        <taxon>unclassified sequences</taxon>
        <taxon>metagenomes</taxon>
        <taxon>ecological metagenomes</taxon>
    </lineage>
</organism>
<dbReference type="InterPro" id="IPR011604">
    <property type="entry name" value="PDDEXK-like_dom_sf"/>
</dbReference>
<reference evidence="1" key="1">
    <citation type="journal article" date="2015" name="Nature">
        <title>Complex archaea that bridge the gap between prokaryotes and eukaryotes.</title>
        <authorList>
            <person name="Spang A."/>
            <person name="Saw J.H."/>
            <person name="Jorgensen S.L."/>
            <person name="Zaremba-Niedzwiedzka K."/>
            <person name="Martijn J."/>
            <person name="Lind A.E."/>
            <person name="van Eijk R."/>
            <person name="Schleper C."/>
            <person name="Guy L."/>
            <person name="Ettema T.J."/>
        </authorList>
    </citation>
    <scope>NUCLEOTIDE SEQUENCE</scope>
</reference>
<dbReference type="EMBL" id="LAZR01064457">
    <property type="protein sequence ID" value="KKK57479.1"/>
    <property type="molecule type" value="Genomic_DNA"/>
</dbReference>